<name>A0A316XGT2_9FLAO</name>
<accession>A0A316XGT2</accession>
<organism evidence="1 2">
    <name type="scientific">Chryseobacterium phosphatilyticum</name>
    <dbReference type="NCBI Taxonomy" id="475075"/>
    <lineage>
        <taxon>Bacteria</taxon>
        <taxon>Pseudomonadati</taxon>
        <taxon>Bacteroidota</taxon>
        <taxon>Flavobacteriia</taxon>
        <taxon>Flavobacteriales</taxon>
        <taxon>Weeksellaceae</taxon>
        <taxon>Chryseobacterium group</taxon>
        <taxon>Chryseobacterium</taxon>
    </lineage>
</organism>
<dbReference type="EMBL" id="PPED02000001">
    <property type="protein sequence ID" value="PWN71393.1"/>
    <property type="molecule type" value="Genomic_DNA"/>
</dbReference>
<proteinExistence type="predicted"/>
<dbReference type="Proteomes" id="UP000236594">
    <property type="component" value="Unassembled WGS sequence"/>
</dbReference>
<gene>
    <name evidence="1" type="ORF">C1631_001855</name>
</gene>
<keyword evidence="2" id="KW-1185">Reference proteome</keyword>
<comment type="caution">
    <text evidence="1">The sequence shown here is derived from an EMBL/GenBank/DDBJ whole genome shotgun (WGS) entry which is preliminary data.</text>
</comment>
<dbReference type="AlphaFoldDB" id="A0A316XGT2"/>
<evidence type="ECO:0000313" key="1">
    <source>
        <dbReference type="EMBL" id="PWN71393.1"/>
    </source>
</evidence>
<evidence type="ECO:0000313" key="2">
    <source>
        <dbReference type="Proteomes" id="UP000236594"/>
    </source>
</evidence>
<reference evidence="1 2" key="1">
    <citation type="submission" date="2018-04" db="EMBL/GenBank/DDBJ databases">
        <title>Draft Genome Sequence of Phosphate-Solubilizing Chryseobacterium sp. ISE14 that is a Biocontrol and Plant Growth-Promoting Rhizobacterium Isolated from Cucumber.</title>
        <authorList>
            <person name="Jeong J.-J."/>
            <person name="Sang M.K."/>
            <person name="Choi I.-G."/>
            <person name="Kim K.D."/>
        </authorList>
    </citation>
    <scope>NUCLEOTIDE SEQUENCE [LARGE SCALE GENOMIC DNA]</scope>
    <source>
        <strain evidence="1 2">ISE14</strain>
    </source>
</reference>
<sequence>MFLIVNVEIMMAGSLKLEELLVCCTSFSGFNLNNKKQKSETRNNRASISLYHSLYSFPEYMSI</sequence>
<protein>
    <submittedName>
        <fullName evidence="1">Uncharacterized protein</fullName>
    </submittedName>
</protein>